<dbReference type="InterPro" id="IPR058582">
    <property type="entry name" value="KH_NusA_2nd"/>
</dbReference>
<dbReference type="CDD" id="cd22529">
    <property type="entry name" value="KH-II_NusA_rpt2"/>
    <property type="match status" value="1"/>
</dbReference>
<dbReference type="SUPFAM" id="SSF47794">
    <property type="entry name" value="Rad51 N-terminal domain-like"/>
    <property type="match status" value="2"/>
</dbReference>
<dbReference type="FunFam" id="1.10.150.20:FF:000018">
    <property type="entry name" value="Transcription termination/antitermination protein NusA"/>
    <property type="match status" value="1"/>
</dbReference>
<dbReference type="HAMAP" id="MF_00945_B">
    <property type="entry name" value="NusA_B"/>
    <property type="match status" value="1"/>
</dbReference>
<evidence type="ECO:0000256" key="2">
    <source>
        <dbReference type="ARBA" id="ARBA00022490"/>
    </source>
</evidence>
<dbReference type="GO" id="GO:0003700">
    <property type="term" value="F:DNA-binding transcription factor activity"/>
    <property type="evidence" value="ECO:0007669"/>
    <property type="project" value="InterPro"/>
</dbReference>
<dbReference type="InterPro" id="IPR015946">
    <property type="entry name" value="KH_dom-like_a/b"/>
</dbReference>
<dbReference type="InterPro" id="IPR012340">
    <property type="entry name" value="NA-bd_OB-fold"/>
</dbReference>
<evidence type="ECO:0000313" key="9">
    <source>
        <dbReference type="EMBL" id="ESS72808.1"/>
    </source>
</evidence>
<dbReference type="Gene3D" id="2.40.50.140">
    <property type="entry name" value="Nucleic acid-binding proteins"/>
    <property type="match status" value="1"/>
</dbReference>
<dbReference type="PANTHER" id="PTHR22648">
    <property type="entry name" value="TRANSCRIPTION TERMINATION FACTOR NUSA"/>
    <property type="match status" value="1"/>
</dbReference>
<evidence type="ECO:0000313" key="10">
    <source>
        <dbReference type="Proteomes" id="UP000017842"/>
    </source>
</evidence>
<dbReference type="Pfam" id="PF14520">
    <property type="entry name" value="HHH_5"/>
    <property type="match status" value="1"/>
</dbReference>
<keyword evidence="10" id="KW-1185">Reference proteome</keyword>
<evidence type="ECO:0000256" key="4">
    <source>
        <dbReference type="ARBA" id="ARBA00022884"/>
    </source>
</evidence>
<dbReference type="PROSITE" id="PS50084">
    <property type="entry name" value="KH_TYPE_1"/>
    <property type="match status" value="1"/>
</dbReference>
<gene>
    <name evidence="7 9" type="primary">nusA</name>
    <name evidence="9" type="ORF">MGMO_45c00400</name>
</gene>
<dbReference type="NCBIfam" id="TIGR01953">
    <property type="entry name" value="NusA"/>
    <property type="match status" value="1"/>
</dbReference>
<keyword evidence="3 7" id="KW-0889">Transcription antitermination</keyword>
<dbReference type="InterPro" id="IPR010995">
    <property type="entry name" value="DNA_repair_Rad51/TF_NusA_a-hlx"/>
</dbReference>
<dbReference type="NCBIfam" id="TIGR01954">
    <property type="entry name" value="nusA_Cterm_rpt"/>
    <property type="match status" value="2"/>
</dbReference>
<dbReference type="FunFam" id="3.30.300.20:FF:000002">
    <property type="entry name" value="Transcription termination/antitermination protein NusA"/>
    <property type="match status" value="1"/>
</dbReference>
<sequence length="504" mass="55679">MANKEILLVAEVFSNEKDIDKEIVFEAIESALEAATIKRHSNQIKVRVIIDRKTGDYVTYRQWDVVDANPEIDGDVEFPASQILLEAAQMEDPNIMVGDVIQEEIESVDFGRIAAQTAKQVIIHKVREAERRKIVEAYQSRVGELITGIVKRIEKGNVYLDLGGHVEAFIAKEDMIPREAIRNGDRIRGYLKEVRSEARGPQLFISRTAPELLIALFRLEVPEVNEGMISIMGAARDPGSRAKIAVKGNDPRLDPVGACVGMRGSRVQSVTNELAGERIDIILWNPSEAQFVINAMAPAEIQSIVVDEDKHSMDLAVSSENLSQAIGRGGQNVRLATQLTGWELNVLDATKAEEKSEAEGAKIKQLFVEQLDVDDDIAMILVDEGFNTVEEIAYVPLSEMLAIEGFDEALVNELRSRAKDALLIKAIAAEETIESAEPADDLLSMEGMDKDLAHEMASLGILTMEDLAEQSVDDLLGLTDMTEDRAGRLIMKAREPWFAETSGE</sequence>
<dbReference type="InterPro" id="IPR009019">
    <property type="entry name" value="KH_sf_prok-type"/>
</dbReference>
<dbReference type="GO" id="GO:0005829">
    <property type="term" value="C:cytosol"/>
    <property type="evidence" value="ECO:0007669"/>
    <property type="project" value="TreeGrafter"/>
</dbReference>
<dbReference type="PROSITE" id="PS50126">
    <property type="entry name" value="S1"/>
    <property type="match status" value="1"/>
</dbReference>
<dbReference type="RefSeq" id="WP_023494181.1">
    <property type="nucleotide sequence ID" value="NZ_AYLO01000044.1"/>
</dbReference>
<dbReference type="STRING" id="1116472.MGMO_45c00400"/>
<evidence type="ECO:0000256" key="7">
    <source>
        <dbReference type="HAMAP-Rule" id="MF_00945"/>
    </source>
</evidence>
<dbReference type="Pfam" id="PF08529">
    <property type="entry name" value="NusA_N"/>
    <property type="match status" value="1"/>
</dbReference>
<comment type="function">
    <text evidence="7">Participates in both transcription termination and antitermination.</text>
</comment>
<dbReference type="SUPFAM" id="SSF69705">
    <property type="entry name" value="Transcription factor NusA, N-terminal domain"/>
    <property type="match status" value="1"/>
</dbReference>
<dbReference type="EMBL" id="AYLO01000044">
    <property type="protein sequence ID" value="ESS72808.1"/>
    <property type="molecule type" value="Genomic_DNA"/>
</dbReference>
<dbReference type="Pfam" id="PF26594">
    <property type="entry name" value="KH_NusA_2nd"/>
    <property type="match status" value="1"/>
</dbReference>
<evidence type="ECO:0000256" key="6">
    <source>
        <dbReference type="ARBA" id="ARBA00023163"/>
    </source>
</evidence>
<dbReference type="GO" id="GO:0031564">
    <property type="term" value="P:transcription antitermination"/>
    <property type="evidence" value="ECO:0007669"/>
    <property type="project" value="UniProtKB-UniRule"/>
</dbReference>
<comment type="subcellular location">
    <subcellularLocation>
        <location evidence="7">Cytoplasm</location>
    </subcellularLocation>
</comment>
<dbReference type="Gene3D" id="1.10.150.20">
    <property type="entry name" value="5' to 3' exonuclease, C-terminal subdomain"/>
    <property type="match status" value="2"/>
</dbReference>
<dbReference type="SUPFAM" id="SSF50249">
    <property type="entry name" value="Nucleic acid-binding proteins"/>
    <property type="match status" value="1"/>
</dbReference>
<dbReference type="Gene3D" id="3.30.1480.10">
    <property type="entry name" value="NusA, N-terminal domain"/>
    <property type="match status" value="1"/>
</dbReference>
<keyword evidence="6 7" id="KW-0804">Transcription</keyword>
<dbReference type="InterPro" id="IPR036555">
    <property type="entry name" value="NusA_N_sf"/>
</dbReference>
<dbReference type="InterPro" id="IPR003029">
    <property type="entry name" value="S1_domain"/>
</dbReference>
<dbReference type="SUPFAM" id="SSF54814">
    <property type="entry name" value="Prokaryotic type KH domain (KH-domain type II)"/>
    <property type="match status" value="2"/>
</dbReference>
<proteinExistence type="inferred from homology"/>
<dbReference type="Pfam" id="PF00575">
    <property type="entry name" value="S1"/>
    <property type="match status" value="1"/>
</dbReference>
<dbReference type="InterPro" id="IPR010213">
    <property type="entry name" value="TF_NusA"/>
</dbReference>
<keyword evidence="4 7" id="KW-0694">RNA-binding</keyword>
<evidence type="ECO:0000256" key="1">
    <source>
        <dbReference type="ARBA" id="ARBA00022472"/>
    </source>
</evidence>
<dbReference type="GO" id="GO:0000166">
    <property type="term" value="F:nucleotide binding"/>
    <property type="evidence" value="ECO:0007669"/>
    <property type="project" value="InterPro"/>
</dbReference>
<keyword evidence="5 7" id="KW-0805">Transcription regulation</keyword>
<dbReference type="FunFam" id="3.30.300.20:FF:000005">
    <property type="entry name" value="Transcription termination/antitermination protein NusA"/>
    <property type="match status" value="1"/>
</dbReference>
<dbReference type="Pfam" id="PF13184">
    <property type="entry name" value="KH_NusA_1st"/>
    <property type="match status" value="1"/>
</dbReference>
<evidence type="ECO:0000256" key="5">
    <source>
        <dbReference type="ARBA" id="ARBA00023015"/>
    </source>
</evidence>
<reference evidence="9 10" key="1">
    <citation type="journal article" date="2013" name="Genome Announc.">
        <title>Draft Genome Sequence of the Methanotrophic Gammaproteobacterium Methyloglobulus morosus DSM 22980 Strain KoM1.</title>
        <authorList>
            <person name="Poehlein A."/>
            <person name="Deutzmann J.S."/>
            <person name="Daniel R."/>
            <person name="Simeonova D.D."/>
        </authorList>
    </citation>
    <scope>NUCLEOTIDE SEQUENCE [LARGE SCALE GENOMIC DNA]</scope>
    <source>
        <strain evidence="9 10">KoM1</strain>
    </source>
</reference>
<dbReference type="GO" id="GO:0006353">
    <property type="term" value="P:DNA-templated transcription termination"/>
    <property type="evidence" value="ECO:0007669"/>
    <property type="project" value="UniProtKB-UniRule"/>
</dbReference>
<dbReference type="InterPro" id="IPR025249">
    <property type="entry name" value="TF_NusA_KH_1st"/>
</dbReference>
<dbReference type="PANTHER" id="PTHR22648:SF0">
    <property type="entry name" value="TRANSCRIPTION TERMINATION_ANTITERMINATION PROTEIN NUSA"/>
    <property type="match status" value="1"/>
</dbReference>
<comment type="subunit">
    <text evidence="7">Monomer. Binds directly to the core enzyme of the DNA-dependent RNA polymerase and to nascent RNA.</text>
</comment>
<dbReference type="InterPro" id="IPR010214">
    <property type="entry name" value="Tscrpt_termin_fac_NusA_C_rpt"/>
</dbReference>
<dbReference type="Proteomes" id="UP000017842">
    <property type="component" value="Unassembled WGS sequence"/>
</dbReference>
<dbReference type="CDD" id="cd04455">
    <property type="entry name" value="S1_NusA"/>
    <property type="match status" value="1"/>
</dbReference>
<dbReference type="InterPro" id="IPR030842">
    <property type="entry name" value="TF_NusA_bacterial"/>
</dbReference>
<dbReference type="PATRIC" id="fig|1116472.3.peg.1354"/>
<dbReference type="GO" id="GO:0003723">
    <property type="term" value="F:RNA binding"/>
    <property type="evidence" value="ECO:0007669"/>
    <property type="project" value="UniProtKB-UniRule"/>
</dbReference>
<keyword evidence="1 7" id="KW-0806">Transcription termination</keyword>
<dbReference type="Gene3D" id="3.30.300.20">
    <property type="match status" value="2"/>
</dbReference>
<dbReference type="eggNOG" id="COG0195">
    <property type="taxonomic scope" value="Bacteria"/>
</dbReference>
<name>V5C7V1_9GAMM</name>
<evidence type="ECO:0000259" key="8">
    <source>
        <dbReference type="PROSITE" id="PS50126"/>
    </source>
</evidence>
<comment type="caution">
    <text evidence="9">The sequence shown here is derived from an EMBL/GenBank/DDBJ whole genome shotgun (WGS) entry which is preliminary data.</text>
</comment>
<dbReference type="OrthoDB" id="9807233at2"/>
<evidence type="ECO:0000256" key="3">
    <source>
        <dbReference type="ARBA" id="ARBA00022814"/>
    </source>
</evidence>
<feature type="domain" description="S1 motif" evidence="8">
    <location>
        <begin position="143"/>
        <end position="208"/>
    </location>
</feature>
<dbReference type="FunFam" id="2.40.50.140:FF:000058">
    <property type="entry name" value="Transcription termination/antitermination protein NusA"/>
    <property type="match status" value="1"/>
</dbReference>
<dbReference type="InterPro" id="IPR013735">
    <property type="entry name" value="TF_NusA_N"/>
</dbReference>
<keyword evidence="2 7" id="KW-0963">Cytoplasm</keyword>
<dbReference type="SMART" id="SM00316">
    <property type="entry name" value="S1"/>
    <property type="match status" value="1"/>
</dbReference>
<dbReference type="AlphaFoldDB" id="V5C7V1"/>
<organism evidence="9 10">
    <name type="scientific">Methyloglobulus morosus KoM1</name>
    <dbReference type="NCBI Taxonomy" id="1116472"/>
    <lineage>
        <taxon>Bacteria</taxon>
        <taxon>Pseudomonadati</taxon>
        <taxon>Pseudomonadota</taxon>
        <taxon>Gammaproteobacteria</taxon>
        <taxon>Methylococcales</taxon>
        <taxon>Methylococcaceae</taxon>
        <taxon>Methyloglobulus</taxon>
    </lineage>
</organism>
<protein>
    <recommendedName>
        <fullName evidence="7">Transcription termination/antitermination protein NusA</fullName>
    </recommendedName>
</protein>
<dbReference type="CDD" id="cd02134">
    <property type="entry name" value="KH-II_NusA_rpt1"/>
    <property type="match status" value="1"/>
</dbReference>
<accession>V5C7V1</accession>
<comment type="similarity">
    <text evidence="7">Belongs to the NusA family.</text>
</comment>